<keyword evidence="2 4" id="KW-0472">Membrane</keyword>
<evidence type="ECO:0000256" key="1">
    <source>
        <dbReference type="ARBA" id="ARBA00004370"/>
    </source>
</evidence>
<dbReference type="InterPro" id="IPR003599">
    <property type="entry name" value="Ig_sub"/>
</dbReference>
<dbReference type="InterPro" id="IPR050504">
    <property type="entry name" value="IgSF_BTN/MOG"/>
</dbReference>
<feature type="chain" id="PRO_5039182154" description="Ig-like domain-containing protein" evidence="5">
    <location>
        <begin position="18"/>
        <end position="403"/>
    </location>
</feature>
<dbReference type="PROSITE" id="PS50835">
    <property type="entry name" value="IG_LIKE"/>
    <property type="match status" value="2"/>
</dbReference>
<evidence type="ECO:0000256" key="3">
    <source>
        <dbReference type="ARBA" id="ARBA00023319"/>
    </source>
</evidence>
<reference evidence="7" key="1">
    <citation type="submission" date="2021-01" db="EMBL/GenBank/DDBJ databases">
        <authorList>
            <person name="Zahm M."/>
            <person name="Roques C."/>
            <person name="Cabau C."/>
            <person name="Klopp C."/>
            <person name="Donnadieu C."/>
            <person name="Jouanno E."/>
            <person name="Lampietro C."/>
            <person name="Louis A."/>
            <person name="Herpin A."/>
            <person name="Echchiki A."/>
            <person name="Berthelot C."/>
            <person name="Parey E."/>
            <person name="Roest-Crollius H."/>
            <person name="Braasch I."/>
            <person name="Postlethwait J."/>
            <person name="Bobe J."/>
            <person name="Montfort J."/>
            <person name="Bouchez O."/>
            <person name="Begum T."/>
            <person name="Mejri S."/>
            <person name="Adams A."/>
            <person name="Chen W.-J."/>
            <person name="Guiguen Y."/>
        </authorList>
    </citation>
    <scope>NUCLEOTIDE SEQUENCE</scope>
    <source>
        <strain evidence="7">YG-15Mar2019-1</strain>
        <tissue evidence="7">Brain</tissue>
    </source>
</reference>
<dbReference type="SMART" id="SM00409">
    <property type="entry name" value="IG"/>
    <property type="match status" value="2"/>
</dbReference>
<dbReference type="InterPro" id="IPR007110">
    <property type="entry name" value="Ig-like_dom"/>
</dbReference>
<evidence type="ECO:0000256" key="2">
    <source>
        <dbReference type="ARBA" id="ARBA00023136"/>
    </source>
</evidence>
<dbReference type="GO" id="GO:0005102">
    <property type="term" value="F:signaling receptor binding"/>
    <property type="evidence" value="ECO:0007669"/>
    <property type="project" value="TreeGrafter"/>
</dbReference>
<accession>A0A9D3PLP6</accession>
<proteinExistence type="predicted"/>
<gene>
    <name evidence="7" type="ORF">MATL_G00195440</name>
</gene>
<dbReference type="InterPro" id="IPR013106">
    <property type="entry name" value="Ig_V-set"/>
</dbReference>
<dbReference type="OrthoDB" id="9986391at2759"/>
<dbReference type="GO" id="GO:0050852">
    <property type="term" value="P:T cell receptor signaling pathway"/>
    <property type="evidence" value="ECO:0007669"/>
    <property type="project" value="TreeGrafter"/>
</dbReference>
<keyword evidence="4" id="KW-1133">Transmembrane helix</keyword>
<feature type="domain" description="Ig-like" evidence="6">
    <location>
        <begin position="12"/>
        <end position="140"/>
    </location>
</feature>
<dbReference type="GO" id="GO:0001817">
    <property type="term" value="P:regulation of cytokine production"/>
    <property type="evidence" value="ECO:0007669"/>
    <property type="project" value="TreeGrafter"/>
</dbReference>
<dbReference type="Proteomes" id="UP001046870">
    <property type="component" value="Chromosome 17"/>
</dbReference>
<keyword evidence="4" id="KW-0812">Transmembrane</keyword>
<keyword evidence="3" id="KW-0393">Immunoglobulin domain</keyword>
<dbReference type="SUPFAM" id="SSF48726">
    <property type="entry name" value="Immunoglobulin"/>
    <property type="match status" value="2"/>
</dbReference>
<name>A0A9D3PLP6_MEGAT</name>
<dbReference type="PANTHER" id="PTHR24100:SF149">
    <property type="entry name" value="BG-LIKE ANTIGEN 1-RELATED"/>
    <property type="match status" value="1"/>
</dbReference>
<evidence type="ECO:0000256" key="4">
    <source>
        <dbReference type="SAM" id="Phobius"/>
    </source>
</evidence>
<dbReference type="EMBL" id="JAFDVH010000017">
    <property type="protein sequence ID" value="KAG7461846.1"/>
    <property type="molecule type" value="Genomic_DNA"/>
</dbReference>
<feature type="domain" description="Ig-like" evidence="6">
    <location>
        <begin position="145"/>
        <end position="232"/>
    </location>
</feature>
<evidence type="ECO:0000256" key="5">
    <source>
        <dbReference type="SAM" id="SignalP"/>
    </source>
</evidence>
<dbReference type="InterPro" id="IPR053896">
    <property type="entry name" value="BTN3A2-like_Ig-C"/>
</dbReference>
<evidence type="ECO:0000313" key="8">
    <source>
        <dbReference type="Proteomes" id="UP001046870"/>
    </source>
</evidence>
<dbReference type="FunFam" id="2.60.40.10:FF:000208">
    <property type="entry name" value="Butyrophilin subfamily 1 member A1"/>
    <property type="match status" value="1"/>
</dbReference>
<protein>
    <recommendedName>
        <fullName evidence="6">Ig-like domain-containing protein</fullName>
    </recommendedName>
</protein>
<dbReference type="InterPro" id="IPR013783">
    <property type="entry name" value="Ig-like_fold"/>
</dbReference>
<sequence length="403" mass="44119">MWLCVLLAACIPLISVATDSFSVSVPPGPVRVPLGSAVTLPCWLTPPISAESLEVRWYQPQHFQNPVLLYREQQIQEALQDPQYEGRVSLGSRGPEAGGLKGGDMSLRLENVTMADAAEFVCYVSSDRQREQGSVHLVVTVMGTPPLLSVQPVDGGMANVSCVSSGWHPQPNLVWSDSQGGSDLTSNDVLYSHDGQGLVSVFSWILTSASASEWLSCTVSLSKGEERECRVALLTASSLPIPNNQSGSWKAAFITILILLLTVISVIITLLFIKKRRRGCEQVPNLSESEQQQLLPKVSEVQCHIPADINELRKAGVDITLDHDTAHIHLRLTPNAKIVRDAMEPSEELKNGPIEKRRSVSRAMGRGPAPVTTRKLRVRRALPLRQSNYARCFCHSLGPRPID</sequence>
<dbReference type="AlphaFoldDB" id="A0A9D3PLP6"/>
<evidence type="ECO:0000313" key="7">
    <source>
        <dbReference type="EMBL" id="KAG7461846.1"/>
    </source>
</evidence>
<dbReference type="PANTHER" id="PTHR24100">
    <property type="entry name" value="BUTYROPHILIN"/>
    <property type="match status" value="1"/>
</dbReference>
<dbReference type="Gene3D" id="2.60.40.10">
    <property type="entry name" value="Immunoglobulins"/>
    <property type="match status" value="2"/>
</dbReference>
<comment type="subcellular location">
    <subcellularLocation>
        <location evidence="1">Membrane</location>
    </subcellularLocation>
</comment>
<comment type="caution">
    <text evidence="7">The sequence shown here is derived from an EMBL/GenBank/DDBJ whole genome shotgun (WGS) entry which is preliminary data.</text>
</comment>
<dbReference type="GO" id="GO:0009897">
    <property type="term" value="C:external side of plasma membrane"/>
    <property type="evidence" value="ECO:0007669"/>
    <property type="project" value="TreeGrafter"/>
</dbReference>
<feature type="signal peptide" evidence="5">
    <location>
        <begin position="1"/>
        <end position="17"/>
    </location>
</feature>
<evidence type="ECO:0000259" key="6">
    <source>
        <dbReference type="PROSITE" id="PS50835"/>
    </source>
</evidence>
<organism evidence="7 8">
    <name type="scientific">Megalops atlanticus</name>
    <name type="common">Tarpon</name>
    <name type="synonym">Clupea gigantea</name>
    <dbReference type="NCBI Taxonomy" id="7932"/>
    <lineage>
        <taxon>Eukaryota</taxon>
        <taxon>Metazoa</taxon>
        <taxon>Chordata</taxon>
        <taxon>Craniata</taxon>
        <taxon>Vertebrata</taxon>
        <taxon>Euteleostomi</taxon>
        <taxon>Actinopterygii</taxon>
        <taxon>Neopterygii</taxon>
        <taxon>Teleostei</taxon>
        <taxon>Elopiformes</taxon>
        <taxon>Megalopidae</taxon>
        <taxon>Megalops</taxon>
    </lineage>
</organism>
<keyword evidence="5" id="KW-0732">Signal</keyword>
<keyword evidence="8" id="KW-1185">Reference proteome</keyword>
<dbReference type="Pfam" id="PF07686">
    <property type="entry name" value="V-set"/>
    <property type="match status" value="1"/>
</dbReference>
<dbReference type="InterPro" id="IPR036179">
    <property type="entry name" value="Ig-like_dom_sf"/>
</dbReference>
<feature type="transmembrane region" description="Helical" evidence="4">
    <location>
        <begin position="251"/>
        <end position="273"/>
    </location>
</feature>
<dbReference type="Pfam" id="PF22705">
    <property type="entry name" value="C2-set_3"/>
    <property type="match status" value="1"/>
</dbReference>